<dbReference type="EMBL" id="RXHJ01000005">
    <property type="protein sequence ID" value="RSZ64340.1"/>
    <property type="molecule type" value="Genomic_DNA"/>
</dbReference>
<dbReference type="GO" id="GO:0000455">
    <property type="term" value="P:enzyme-directed rRNA pseudouridine synthesis"/>
    <property type="evidence" value="ECO:0007669"/>
    <property type="project" value="UniProtKB-ARBA"/>
</dbReference>
<dbReference type="InterPro" id="IPR036986">
    <property type="entry name" value="S4_RNA-bd_sf"/>
</dbReference>
<feature type="active site" evidence="8">
    <location>
        <position position="144"/>
    </location>
</feature>
<dbReference type="PROSITE" id="PS50889">
    <property type="entry name" value="S4"/>
    <property type="match status" value="1"/>
</dbReference>
<evidence type="ECO:0000256" key="5">
    <source>
        <dbReference type="ARBA" id="ARBA00022552"/>
    </source>
</evidence>
<dbReference type="InterPro" id="IPR002942">
    <property type="entry name" value="S4_RNA-bd"/>
</dbReference>
<organism evidence="13 14">
    <name type="scientific">Corynebacterium hylobatis</name>
    <dbReference type="NCBI Taxonomy" id="1859290"/>
    <lineage>
        <taxon>Bacteria</taxon>
        <taxon>Bacillati</taxon>
        <taxon>Actinomycetota</taxon>
        <taxon>Actinomycetes</taxon>
        <taxon>Mycobacteriales</taxon>
        <taxon>Corynebacteriaceae</taxon>
        <taxon>Corynebacterium</taxon>
    </lineage>
</organism>
<dbReference type="PROSITE" id="PS01129">
    <property type="entry name" value="PSI_RLU"/>
    <property type="match status" value="1"/>
</dbReference>
<keyword evidence="7 10" id="KW-0413">Isomerase</keyword>
<comment type="caution">
    <text evidence="13">The sequence shown here is derived from an EMBL/GenBank/DDBJ whole genome shotgun (WGS) entry which is preliminary data.</text>
</comment>
<dbReference type="Pfam" id="PF00849">
    <property type="entry name" value="PseudoU_synth_2"/>
    <property type="match status" value="1"/>
</dbReference>
<dbReference type="Gene3D" id="3.10.290.10">
    <property type="entry name" value="RNA-binding S4 domain"/>
    <property type="match status" value="1"/>
</dbReference>
<evidence type="ECO:0000259" key="12">
    <source>
        <dbReference type="SMART" id="SM00363"/>
    </source>
</evidence>
<dbReference type="GO" id="GO:0160141">
    <property type="term" value="F:23S rRNA pseudouridine(955/2504/2580) synthase activity"/>
    <property type="evidence" value="ECO:0007669"/>
    <property type="project" value="UniProtKB-EC"/>
</dbReference>
<proteinExistence type="inferred from homology"/>
<comment type="similarity">
    <text evidence="4 10">Belongs to the pseudouridine synthase RluA family.</text>
</comment>
<protein>
    <recommendedName>
        <fullName evidence="10">Pseudouridine synthase</fullName>
        <ecNumber evidence="10">5.4.99.-</ecNumber>
    </recommendedName>
</protein>
<accession>A0A3S0C217</accession>
<dbReference type="SUPFAM" id="SSF55174">
    <property type="entry name" value="Alpha-L RNA-binding motif"/>
    <property type="match status" value="1"/>
</dbReference>
<evidence type="ECO:0000256" key="10">
    <source>
        <dbReference type="RuleBase" id="RU362028"/>
    </source>
</evidence>
<feature type="region of interest" description="Disordered" evidence="11">
    <location>
        <begin position="240"/>
        <end position="260"/>
    </location>
</feature>
<dbReference type="SMART" id="SM00363">
    <property type="entry name" value="S4"/>
    <property type="match status" value="1"/>
</dbReference>
<dbReference type="CDD" id="cd02869">
    <property type="entry name" value="PseudoU_synth_RluA_like"/>
    <property type="match status" value="1"/>
</dbReference>
<comment type="function">
    <text evidence="3">Responsible for synthesis of pseudouridine from uracil at positions 955, 2504 and 2580 in 23S ribosomal RNA.</text>
</comment>
<keyword evidence="6 9" id="KW-0694">RNA-binding</keyword>
<feature type="compositionally biased region" description="Basic residues" evidence="11">
    <location>
        <begin position="240"/>
        <end position="249"/>
    </location>
</feature>
<reference evidence="13 14" key="1">
    <citation type="submission" date="2018-12" db="EMBL/GenBank/DDBJ databases">
        <title>YIM 101343 draft genome.</title>
        <authorList>
            <person name="Chen X."/>
        </authorList>
    </citation>
    <scope>NUCLEOTIDE SEQUENCE [LARGE SCALE GENOMIC DNA]</scope>
    <source>
        <strain evidence="13 14">YIM 101343</strain>
    </source>
</reference>
<evidence type="ECO:0000256" key="1">
    <source>
        <dbReference type="ARBA" id="ARBA00000073"/>
    </source>
</evidence>
<evidence type="ECO:0000256" key="9">
    <source>
        <dbReference type="PROSITE-ProRule" id="PRU00182"/>
    </source>
</evidence>
<dbReference type="Proteomes" id="UP000274907">
    <property type="component" value="Unassembled WGS sequence"/>
</dbReference>
<evidence type="ECO:0000256" key="4">
    <source>
        <dbReference type="ARBA" id="ARBA00010876"/>
    </source>
</evidence>
<keyword evidence="14" id="KW-1185">Reference proteome</keyword>
<comment type="catalytic activity">
    <reaction evidence="2">
        <text>uridine(955/2504/2580) in 23S rRNA = pseudouridine(955/2504/2580) in 23S rRNA</text>
        <dbReference type="Rhea" id="RHEA:42528"/>
        <dbReference type="Rhea" id="RHEA-COMP:10099"/>
        <dbReference type="Rhea" id="RHEA-COMP:10100"/>
        <dbReference type="ChEBI" id="CHEBI:65314"/>
        <dbReference type="ChEBI" id="CHEBI:65315"/>
        <dbReference type="EC" id="5.4.99.24"/>
    </reaction>
</comment>
<dbReference type="InterPro" id="IPR006225">
    <property type="entry name" value="PsdUridine_synth_RluC/D"/>
</dbReference>
<evidence type="ECO:0000256" key="3">
    <source>
        <dbReference type="ARBA" id="ARBA00002876"/>
    </source>
</evidence>
<dbReference type="RefSeq" id="WP_126120211.1">
    <property type="nucleotide sequence ID" value="NZ_RXHJ01000005.1"/>
</dbReference>
<dbReference type="PANTHER" id="PTHR21600:SF92">
    <property type="entry name" value="RIBOSOMAL LARGE SUBUNIT PSEUDOURIDINE SYNTHASE C"/>
    <property type="match status" value="1"/>
</dbReference>
<dbReference type="Gene3D" id="3.30.2350.10">
    <property type="entry name" value="Pseudouridine synthase"/>
    <property type="match status" value="1"/>
</dbReference>
<evidence type="ECO:0000256" key="2">
    <source>
        <dbReference type="ARBA" id="ARBA00000381"/>
    </source>
</evidence>
<evidence type="ECO:0000256" key="11">
    <source>
        <dbReference type="SAM" id="MobiDB-lite"/>
    </source>
</evidence>
<dbReference type="InterPro" id="IPR020103">
    <property type="entry name" value="PsdUridine_synth_cat_dom_sf"/>
</dbReference>
<dbReference type="CDD" id="cd00165">
    <property type="entry name" value="S4"/>
    <property type="match status" value="1"/>
</dbReference>
<keyword evidence="5" id="KW-0698">rRNA processing</keyword>
<dbReference type="Pfam" id="PF01479">
    <property type="entry name" value="S4"/>
    <property type="match status" value="1"/>
</dbReference>
<dbReference type="InterPro" id="IPR006145">
    <property type="entry name" value="PsdUridine_synth_RsuA/RluA"/>
</dbReference>
<gene>
    <name evidence="13" type="ORF">EAH68_04920</name>
</gene>
<dbReference type="EC" id="5.4.99.-" evidence="10"/>
<dbReference type="PANTHER" id="PTHR21600">
    <property type="entry name" value="MITOCHONDRIAL RNA PSEUDOURIDINE SYNTHASE"/>
    <property type="match status" value="1"/>
</dbReference>
<dbReference type="InterPro" id="IPR006224">
    <property type="entry name" value="PsdUridine_synth_RluA-like_CS"/>
</dbReference>
<dbReference type="AlphaFoldDB" id="A0A3S0C217"/>
<name>A0A3S0C217_9CORY</name>
<feature type="domain" description="RNA-binding S4" evidence="12">
    <location>
        <begin position="21"/>
        <end position="79"/>
    </location>
</feature>
<evidence type="ECO:0000256" key="7">
    <source>
        <dbReference type="ARBA" id="ARBA00023235"/>
    </source>
</evidence>
<dbReference type="SUPFAM" id="SSF55120">
    <property type="entry name" value="Pseudouridine synthase"/>
    <property type="match status" value="1"/>
</dbReference>
<dbReference type="InterPro" id="IPR050188">
    <property type="entry name" value="RluA_PseudoU_synthase"/>
</dbReference>
<dbReference type="GO" id="GO:0003723">
    <property type="term" value="F:RNA binding"/>
    <property type="evidence" value="ECO:0007669"/>
    <property type="project" value="UniProtKB-KW"/>
</dbReference>
<dbReference type="NCBIfam" id="TIGR00005">
    <property type="entry name" value="rluA_subfam"/>
    <property type="match status" value="1"/>
</dbReference>
<comment type="catalytic activity">
    <reaction evidence="1 10">
        <text>a uridine in RNA = a pseudouridine in RNA</text>
        <dbReference type="Rhea" id="RHEA:48348"/>
        <dbReference type="Rhea" id="RHEA-COMP:12068"/>
        <dbReference type="Rhea" id="RHEA-COMP:12069"/>
        <dbReference type="ChEBI" id="CHEBI:65314"/>
        <dbReference type="ChEBI" id="CHEBI:65315"/>
    </reaction>
</comment>
<sequence length="315" mass="35188">MDNARPSPARELEVSSGHAGRRLDKFLRSQLKGVPGGLVFRLLRKGAVRVNGKRAKPDYRIQAGDVIRVPALEIPEAAPVKTLPAELLRQIDRAILHEDDSLLVLNKPADLAVHVGTGVTGGVIEALRQLRPAEPDLELVHRIDKETSGLLMVARTPSMLRHLQQVMRDDAAVRRHYLALVQGFFPQETTYVRAPLLTTEHGVRVDPQGQPAHTRFRVLRRFGRQATLVRAELITGRKHQIRVHTRHTGHPIAGDRKYGDPGFTREVQRLGGARMFLHASELRIPLPSGELLHLTAPTSPVWDRTLDRLATPARR</sequence>
<evidence type="ECO:0000313" key="13">
    <source>
        <dbReference type="EMBL" id="RSZ64340.1"/>
    </source>
</evidence>
<evidence type="ECO:0000313" key="14">
    <source>
        <dbReference type="Proteomes" id="UP000274907"/>
    </source>
</evidence>
<dbReference type="OrthoDB" id="9807829at2"/>
<evidence type="ECO:0000256" key="8">
    <source>
        <dbReference type="PIRSR" id="PIRSR606225-1"/>
    </source>
</evidence>
<evidence type="ECO:0000256" key="6">
    <source>
        <dbReference type="ARBA" id="ARBA00022884"/>
    </source>
</evidence>